<reference evidence="3 4" key="1">
    <citation type="submission" date="2014-09" db="EMBL/GenBank/DDBJ databases">
        <title>High-quality draft genome sequence of Kocuria marina SO9-6, an actinobacterium isolated from a copper mine.</title>
        <authorList>
            <person name="Castro D.B."/>
            <person name="Pereira L.B."/>
            <person name="Silva M.V."/>
            <person name="Silva B.P."/>
            <person name="Zanardi B.R."/>
            <person name="Carlos C."/>
            <person name="Belgini D.R."/>
            <person name="Limache E.G."/>
            <person name="Lacerda G.V."/>
            <person name="Nery M.B."/>
            <person name="Gomes M.B."/>
            <person name="Souza S."/>
            <person name="Silva T.M."/>
            <person name="Rodrigues V.D."/>
            <person name="Paulino L.C."/>
            <person name="Vicentini R."/>
            <person name="Ferraz L.F."/>
            <person name="Ottoboni L.M."/>
        </authorList>
    </citation>
    <scope>NUCLEOTIDE SEQUENCE [LARGE SCALE GENOMIC DNA]</scope>
    <source>
        <strain evidence="3 4">SO9-6</strain>
    </source>
</reference>
<dbReference type="PANTHER" id="PTHR37423">
    <property type="entry name" value="SOLUBLE LYTIC MUREIN TRANSGLYCOSYLASE-RELATED"/>
    <property type="match status" value="1"/>
</dbReference>
<dbReference type="eggNOG" id="COG0741">
    <property type="taxonomic scope" value="Bacteria"/>
</dbReference>
<protein>
    <recommendedName>
        <fullName evidence="5">Peptidase M23</fullName>
    </recommendedName>
</protein>
<evidence type="ECO:0000259" key="2">
    <source>
        <dbReference type="Pfam" id="PF01551"/>
    </source>
</evidence>
<dbReference type="Proteomes" id="UP000030664">
    <property type="component" value="Unassembled WGS sequence"/>
</dbReference>
<evidence type="ECO:0000313" key="4">
    <source>
        <dbReference type="Proteomes" id="UP000030664"/>
    </source>
</evidence>
<proteinExistence type="predicted"/>
<dbReference type="STRING" id="223184.AS25_10925"/>
<dbReference type="CDD" id="cd12797">
    <property type="entry name" value="M23_peptidase"/>
    <property type="match status" value="1"/>
</dbReference>
<accession>A0A0B0D719</accession>
<dbReference type="InterPro" id="IPR016047">
    <property type="entry name" value="M23ase_b-sheet_dom"/>
</dbReference>
<gene>
    <name evidence="3" type="ORF">AS25_10925</name>
</gene>
<dbReference type="AlphaFoldDB" id="A0A0B0D719"/>
<dbReference type="CDD" id="cd00254">
    <property type="entry name" value="LT-like"/>
    <property type="match status" value="1"/>
</dbReference>
<evidence type="ECO:0000259" key="1">
    <source>
        <dbReference type="Pfam" id="PF01464"/>
    </source>
</evidence>
<dbReference type="InterPro" id="IPR008258">
    <property type="entry name" value="Transglycosylase_SLT_dom_1"/>
</dbReference>
<dbReference type="SUPFAM" id="SSF51261">
    <property type="entry name" value="Duplicated hybrid motif"/>
    <property type="match status" value="1"/>
</dbReference>
<dbReference type="Gene3D" id="2.70.70.10">
    <property type="entry name" value="Glucose Permease (Domain IIA)"/>
    <property type="match status" value="1"/>
</dbReference>
<dbReference type="PANTHER" id="PTHR37423:SF2">
    <property type="entry name" value="MEMBRANE-BOUND LYTIC MUREIN TRANSGLYCOSYLASE C"/>
    <property type="match status" value="1"/>
</dbReference>
<dbReference type="EMBL" id="JROM01000046">
    <property type="protein sequence ID" value="KHE73771.1"/>
    <property type="molecule type" value="Genomic_DNA"/>
</dbReference>
<name>A0A0B0D719_9MICC</name>
<dbReference type="InterPro" id="IPR011055">
    <property type="entry name" value="Dup_hybrid_motif"/>
</dbReference>
<dbReference type="Pfam" id="PF01551">
    <property type="entry name" value="Peptidase_M23"/>
    <property type="match status" value="1"/>
</dbReference>
<comment type="caution">
    <text evidence="3">The sequence shown here is derived from an EMBL/GenBank/DDBJ whole genome shotgun (WGS) entry which is preliminary data.</text>
</comment>
<dbReference type="eggNOG" id="COG0739">
    <property type="taxonomic scope" value="Bacteria"/>
</dbReference>
<feature type="domain" description="M23ase beta-sheet core" evidence="2">
    <location>
        <begin position="242"/>
        <end position="332"/>
    </location>
</feature>
<evidence type="ECO:0008006" key="5">
    <source>
        <dbReference type="Google" id="ProtNLM"/>
    </source>
</evidence>
<dbReference type="SUPFAM" id="SSF53955">
    <property type="entry name" value="Lysozyme-like"/>
    <property type="match status" value="1"/>
</dbReference>
<dbReference type="InterPro" id="IPR023346">
    <property type="entry name" value="Lysozyme-like_dom_sf"/>
</dbReference>
<evidence type="ECO:0000313" key="3">
    <source>
        <dbReference type="EMBL" id="KHE73771.1"/>
    </source>
</evidence>
<sequence length="366" mass="37880">MGGLGCLIVAALIAVVLGVPLLVAVLAGGIAGQLSLDESEGCADAVSANDGGKTINVPKAFQEPIKKAAKVSGLPEQTVAAQIKAESNFDTQAGSKAGAQGPAQFTPETWALYGQGGDIHDIEDSMAAYGRYMKALRGEVKSLAGDDANKLVRLTLAAYNAGPVAVQKAKGIPPFQETQDYVSKITGSAQMSFSGECKAVEGGKSWNGDLGKGEWTIPLPGGQFTSGYGGRNVPGLPSWAQNHMGVDLSAGGGAPIIAPMDITVTGTLPNDHCVMGKMDSKPGFQVAFCHMKSLDVKKGEKIKRGKQIGVESGFMGGNPSGAAAHLHFEMYRPNCGAGKNGGMNFPYDGCNIDPEPILKEKGAWVK</sequence>
<feature type="domain" description="Transglycosylase SLT" evidence="1">
    <location>
        <begin position="64"/>
        <end position="180"/>
    </location>
</feature>
<dbReference type="Pfam" id="PF01464">
    <property type="entry name" value="SLT"/>
    <property type="match status" value="1"/>
</dbReference>
<dbReference type="Gene3D" id="1.10.530.10">
    <property type="match status" value="1"/>
</dbReference>
<organism evidence="3 4">
    <name type="scientific">Kocuria marina</name>
    <dbReference type="NCBI Taxonomy" id="223184"/>
    <lineage>
        <taxon>Bacteria</taxon>
        <taxon>Bacillati</taxon>
        <taxon>Actinomycetota</taxon>
        <taxon>Actinomycetes</taxon>
        <taxon>Micrococcales</taxon>
        <taxon>Micrococcaceae</taxon>
        <taxon>Kocuria</taxon>
    </lineage>
</organism>